<evidence type="ECO:0000256" key="3">
    <source>
        <dbReference type="ARBA" id="ARBA00023237"/>
    </source>
</evidence>
<dbReference type="PROSITE" id="PS51123">
    <property type="entry name" value="OMPA_2"/>
    <property type="match status" value="1"/>
</dbReference>
<dbReference type="InterPro" id="IPR006665">
    <property type="entry name" value="OmpA-like"/>
</dbReference>
<keyword evidence="2 4" id="KW-0472">Membrane</keyword>
<feature type="chain" id="PRO_5001785557" evidence="5">
    <location>
        <begin position="20"/>
        <end position="194"/>
    </location>
</feature>
<dbReference type="PROSITE" id="PS51257">
    <property type="entry name" value="PROKAR_LIPOPROTEIN"/>
    <property type="match status" value="1"/>
</dbReference>
<gene>
    <name evidence="7" type="ORF">AW09_004615</name>
</gene>
<keyword evidence="3" id="KW-0998">Cell outer membrane</keyword>
<dbReference type="PANTHER" id="PTHR30329:SF21">
    <property type="entry name" value="LIPOPROTEIN YIAD-RELATED"/>
    <property type="match status" value="1"/>
</dbReference>
<accession>A0A084Y6F0</accession>
<dbReference type="Pfam" id="PF00691">
    <property type="entry name" value="OmpA"/>
    <property type="match status" value="1"/>
</dbReference>
<feature type="domain" description="OmpA-like" evidence="6">
    <location>
        <begin position="80"/>
        <end position="194"/>
    </location>
</feature>
<dbReference type="InterPro" id="IPR006664">
    <property type="entry name" value="OMP_bac"/>
</dbReference>
<evidence type="ECO:0000313" key="8">
    <source>
        <dbReference type="Proteomes" id="UP000020077"/>
    </source>
</evidence>
<comment type="caution">
    <text evidence="7">The sequence shown here is derived from an EMBL/GenBank/DDBJ whole genome shotgun (WGS) entry which is preliminary data.</text>
</comment>
<keyword evidence="5" id="KW-0732">Signal</keyword>
<reference evidence="7 8" key="1">
    <citation type="submission" date="2014-02" db="EMBL/GenBank/DDBJ databases">
        <title>Expanding our view of genomic diversity in Candidatus Accumulibacter clades.</title>
        <authorList>
            <person name="Skennerton C.T."/>
            <person name="Barr J.J."/>
            <person name="Slater F.R."/>
            <person name="Bond P.L."/>
            <person name="Tyson G.W."/>
        </authorList>
    </citation>
    <scope>NUCLEOTIDE SEQUENCE [LARGE SCALE GENOMIC DNA]</scope>
    <source>
        <strain evidence="8">BA-91</strain>
    </source>
</reference>
<feature type="signal peptide" evidence="5">
    <location>
        <begin position="1"/>
        <end position="19"/>
    </location>
</feature>
<evidence type="ECO:0000259" key="6">
    <source>
        <dbReference type="PROSITE" id="PS51123"/>
    </source>
</evidence>
<evidence type="ECO:0000313" key="7">
    <source>
        <dbReference type="EMBL" id="KFB70294.1"/>
    </source>
</evidence>
<dbReference type="GO" id="GO:0009279">
    <property type="term" value="C:cell outer membrane"/>
    <property type="evidence" value="ECO:0007669"/>
    <property type="project" value="UniProtKB-SubCell"/>
</dbReference>
<organism evidence="7 8">
    <name type="scientific">Candidatus Accumulibacter phosphatis</name>
    <dbReference type="NCBI Taxonomy" id="327160"/>
    <lineage>
        <taxon>Bacteria</taxon>
        <taxon>Pseudomonadati</taxon>
        <taxon>Pseudomonadota</taxon>
        <taxon>Betaproteobacteria</taxon>
        <taxon>Candidatus Accumulibacter</taxon>
    </lineage>
</organism>
<dbReference type="Gene3D" id="3.30.1330.60">
    <property type="entry name" value="OmpA-like domain"/>
    <property type="match status" value="1"/>
</dbReference>
<dbReference type="AlphaFoldDB" id="A0A084Y6F0"/>
<dbReference type="PRINTS" id="PR01021">
    <property type="entry name" value="OMPADOMAIN"/>
</dbReference>
<proteinExistence type="predicted"/>
<dbReference type="InterPro" id="IPR036737">
    <property type="entry name" value="OmpA-like_sf"/>
</dbReference>
<protein>
    <submittedName>
        <fullName evidence="7">Minor outer membrane protein Omp16</fullName>
    </submittedName>
</protein>
<sequence>MLRKSFVTLLLAGLLAACASPSYVVLLPDLDGGTGKVEVRGTKGTQVLARANEGADLNGAKPPYAVSEERLQEDFGAAMAARPEAAEQFQLYFESGGSMLTAESKALIPRIMNSVNRRPGVDISIIGHTDTVGTAVKNRELALTRARATADLLTAGGLKALAISVESHGESNLLVKTPDETPEPRNRRVEITVR</sequence>
<evidence type="ECO:0000256" key="1">
    <source>
        <dbReference type="ARBA" id="ARBA00004442"/>
    </source>
</evidence>
<dbReference type="Proteomes" id="UP000020077">
    <property type="component" value="Unassembled WGS sequence"/>
</dbReference>
<dbReference type="CDD" id="cd07185">
    <property type="entry name" value="OmpA_C-like"/>
    <property type="match status" value="1"/>
</dbReference>
<comment type="subcellular location">
    <subcellularLocation>
        <location evidence="1">Cell outer membrane</location>
    </subcellularLocation>
</comment>
<name>A0A084Y6F0_9PROT</name>
<evidence type="ECO:0000256" key="5">
    <source>
        <dbReference type="SAM" id="SignalP"/>
    </source>
</evidence>
<evidence type="ECO:0000256" key="2">
    <source>
        <dbReference type="ARBA" id="ARBA00023136"/>
    </source>
</evidence>
<dbReference type="SUPFAM" id="SSF103088">
    <property type="entry name" value="OmpA-like"/>
    <property type="match status" value="1"/>
</dbReference>
<dbReference type="InterPro" id="IPR050330">
    <property type="entry name" value="Bact_OuterMem_StrucFunc"/>
</dbReference>
<evidence type="ECO:0000256" key="4">
    <source>
        <dbReference type="PROSITE-ProRule" id="PRU00473"/>
    </source>
</evidence>
<dbReference type="PANTHER" id="PTHR30329">
    <property type="entry name" value="STATOR ELEMENT OF FLAGELLAR MOTOR COMPLEX"/>
    <property type="match status" value="1"/>
</dbReference>
<dbReference type="EMBL" id="JDVG02000724">
    <property type="protein sequence ID" value="KFB70294.1"/>
    <property type="molecule type" value="Genomic_DNA"/>
</dbReference>